<name>A0A286KQD7_9CAUD</name>
<protein>
    <submittedName>
        <fullName evidence="1">Uncharacterized protein</fullName>
    </submittedName>
</protein>
<evidence type="ECO:0000313" key="1">
    <source>
        <dbReference type="EMBL" id="ARB06377.1"/>
    </source>
</evidence>
<organism evidence="1 2">
    <name type="scientific">Salmonella phage S8</name>
    <dbReference type="NCBI Taxonomy" id="1913039"/>
    <lineage>
        <taxon>Viruses</taxon>
        <taxon>Duplodnaviria</taxon>
        <taxon>Heunggongvirae</taxon>
        <taxon>Uroviricota</taxon>
        <taxon>Caudoviricetes</taxon>
        <taxon>Pantevenvirales</taxon>
        <taxon>Ackermannviridae</taxon>
        <taxon>Cvivirinae</taxon>
        <taxon>Kuttervirus</taxon>
        <taxon>Kuttervirus BSP101</taxon>
    </lineage>
</organism>
<sequence length="41" mass="4859">MLQNQSNLIALSVLPNILNIHLLWEDVFDKIYQSRDVIYNN</sequence>
<dbReference type="EMBL" id="KY630163">
    <property type="protein sequence ID" value="ARB06377.1"/>
    <property type="molecule type" value="Genomic_DNA"/>
</dbReference>
<evidence type="ECO:0000313" key="2">
    <source>
        <dbReference type="Proteomes" id="UP000225116"/>
    </source>
</evidence>
<dbReference type="Proteomes" id="UP000225116">
    <property type="component" value="Segment"/>
</dbReference>
<reference evidence="2" key="1">
    <citation type="submission" date="2017-02" db="EMBL/GenBank/DDBJ databases">
        <authorList>
            <person name="Kim J."/>
            <person name="Kim K.-P."/>
        </authorList>
    </citation>
    <scope>NUCLEOTIDE SEQUENCE [LARGE SCALE GENOMIC DNA]</scope>
</reference>
<proteinExistence type="predicted"/>
<accession>A0A286KQD7</accession>
<gene>
    <name evidence="1" type="ORF">S8_091</name>
</gene>